<sequence>MSFCNLGRLTTVLPKSTCLGISLSFPKTARWHVPAILCGSLYNQIHCFSNTTTQLTKYNILYFGTDDFSVTCLEAILKKRDSIIKSIQVVTPPDNINAKLTRNREVPLKQFCKSSNIVCEDAPPKTLSGWQLPSPINGDSFDIAIVVSFGYFLPKRIIQSFSKAAINVHPSLLPKYRGASPIQHAIINGDEETGVSIIELSAEKFDAGRILKQSHTKVSPGTFFDDLHTKLAIQGGQDLADTIEHLAHYQRQAKVQDESLVTHAPRFDKSAANVRWHEHTAEHIYTMHRAIGSRIPLTTLFRGKLCQNSISTNADKTRPTRSGLSQWLSKS</sequence>
<evidence type="ECO:0000256" key="1">
    <source>
        <dbReference type="ARBA" id="ARBA00012261"/>
    </source>
</evidence>
<dbReference type="PANTHER" id="PTHR11138:SF5">
    <property type="entry name" value="METHIONYL-TRNA FORMYLTRANSFERASE, MITOCHONDRIAL"/>
    <property type="match status" value="1"/>
</dbReference>
<dbReference type="SUPFAM" id="SSF53328">
    <property type="entry name" value="Formyltransferase"/>
    <property type="match status" value="1"/>
</dbReference>
<dbReference type="InterPro" id="IPR002376">
    <property type="entry name" value="Formyl_transf_N"/>
</dbReference>
<dbReference type="PANTHER" id="PTHR11138">
    <property type="entry name" value="METHIONYL-TRNA FORMYLTRANSFERASE"/>
    <property type="match status" value="1"/>
</dbReference>
<dbReference type="Proteomes" id="UP001648503">
    <property type="component" value="Unassembled WGS sequence"/>
</dbReference>
<reference evidence="4 5" key="1">
    <citation type="submission" date="2021-02" db="EMBL/GenBank/DDBJ databases">
        <title>Variation within the Batrachochytrium salamandrivorans European outbreak.</title>
        <authorList>
            <person name="Kelly M."/>
            <person name="Pasmans F."/>
            <person name="Shea T.P."/>
            <person name="Munoz J.F."/>
            <person name="Carranza S."/>
            <person name="Cuomo C.A."/>
            <person name="Martel A."/>
        </authorList>
    </citation>
    <scope>NUCLEOTIDE SEQUENCE [LARGE SCALE GENOMIC DNA]</scope>
    <source>
        <strain evidence="4 5">AMFP18/2</strain>
    </source>
</reference>
<organism evidence="4 5">
    <name type="scientific">Batrachochytrium salamandrivorans</name>
    <dbReference type="NCBI Taxonomy" id="1357716"/>
    <lineage>
        <taxon>Eukaryota</taxon>
        <taxon>Fungi</taxon>
        <taxon>Fungi incertae sedis</taxon>
        <taxon>Chytridiomycota</taxon>
        <taxon>Chytridiomycota incertae sedis</taxon>
        <taxon>Chytridiomycetes</taxon>
        <taxon>Rhizophydiales</taxon>
        <taxon>Rhizophydiales incertae sedis</taxon>
        <taxon>Batrachochytrium</taxon>
    </lineage>
</organism>
<dbReference type="CDD" id="cd08646">
    <property type="entry name" value="FMT_core_Met-tRNA-FMT_N"/>
    <property type="match status" value="1"/>
</dbReference>
<protein>
    <recommendedName>
        <fullName evidence="1">methionyl-tRNA formyltransferase</fullName>
        <ecNumber evidence="1">2.1.2.9</ecNumber>
    </recommendedName>
</protein>
<dbReference type="EC" id="2.1.2.9" evidence="1"/>
<dbReference type="Gene3D" id="3.40.50.12230">
    <property type="match status" value="1"/>
</dbReference>
<dbReference type="InterPro" id="IPR036477">
    <property type="entry name" value="Formyl_transf_N_sf"/>
</dbReference>
<dbReference type="EMBL" id="JAFCIX010000570">
    <property type="protein sequence ID" value="KAH6586859.1"/>
    <property type="molecule type" value="Genomic_DNA"/>
</dbReference>
<dbReference type="Pfam" id="PF00551">
    <property type="entry name" value="Formyl_trans_N"/>
    <property type="match status" value="1"/>
</dbReference>
<evidence type="ECO:0000259" key="3">
    <source>
        <dbReference type="Pfam" id="PF00551"/>
    </source>
</evidence>
<dbReference type="InterPro" id="IPR041711">
    <property type="entry name" value="Met-tRNA-FMT_N"/>
</dbReference>
<feature type="domain" description="Formyl transferase N-terminal" evidence="3">
    <location>
        <begin position="60"/>
        <end position="238"/>
    </location>
</feature>
<proteinExistence type="predicted"/>
<keyword evidence="5" id="KW-1185">Reference proteome</keyword>
<comment type="caution">
    <text evidence="4">The sequence shown here is derived from an EMBL/GenBank/DDBJ whole genome shotgun (WGS) entry which is preliminary data.</text>
</comment>
<evidence type="ECO:0000313" key="5">
    <source>
        <dbReference type="Proteomes" id="UP001648503"/>
    </source>
</evidence>
<accession>A0ABQ8EVM9</accession>
<feature type="region of interest" description="Disordered" evidence="2">
    <location>
        <begin position="311"/>
        <end position="331"/>
    </location>
</feature>
<name>A0ABQ8EVM9_9FUNG</name>
<gene>
    <name evidence="4" type="ORF">BASA50_000223</name>
</gene>
<evidence type="ECO:0000256" key="2">
    <source>
        <dbReference type="SAM" id="MobiDB-lite"/>
    </source>
</evidence>
<evidence type="ECO:0000313" key="4">
    <source>
        <dbReference type="EMBL" id="KAH6586859.1"/>
    </source>
</evidence>